<keyword evidence="2" id="KW-0326">Glycosidase</keyword>
<name>A0A0B7KGA6_BIOOC</name>
<accession>A0A0B7KGA6</accession>
<dbReference type="GO" id="GO:0004565">
    <property type="term" value="F:beta-galactosidase activity"/>
    <property type="evidence" value="ECO:0007669"/>
    <property type="project" value="UniProtKB-ARBA"/>
</dbReference>
<keyword evidence="1" id="KW-0378">Hydrolase</keyword>
<evidence type="ECO:0000256" key="2">
    <source>
        <dbReference type="ARBA" id="ARBA00023295"/>
    </source>
</evidence>
<dbReference type="AlphaFoldDB" id="A0A0B7KGA6"/>
<evidence type="ECO:0000259" key="3">
    <source>
        <dbReference type="Pfam" id="PF13364"/>
    </source>
</evidence>
<gene>
    <name evidence="4" type="ORF">BN869_000012177_1</name>
</gene>
<dbReference type="SUPFAM" id="SSF49785">
    <property type="entry name" value="Galactose-binding domain-like"/>
    <property type="match status" value="2"/>
</dbReference>
<protein>
    <recommendedName>
        <fullName evidence="3">Beta-galactosidase jelly roll domain-containing protein</fullName>
    </recommendedName>
</protein>
<reference evidence="4" key="1">
    <citation type="submission" date="2015-01" db="EMBL/GenBank/DDBJ databases">
        <authorList>
            <person name="Durling Mikael"/>
        </authorList>
    </citation>
    <scope>NUCLEOTIDE SEQUENCE</scope>
</reference>
<dbReference type="InterPro" id="IPR025300">
    <property type="entry name" value="BetaGal_jelly_roll_dom"/>
</dbReference>
<feature type="domain" description="Beta-galactosidase jelly roll" evidence="3">
    <location>
        <begin position="61"/>
        <end position="172"/>
    </location>
</feature>
<evidence type="ECO:0000256" key="1">
    <source>
        <dbReference type="ARBA" id="ARBA00022801"/>
    </source>
</evidence>
<dbReference type="Gene3D" id="2.60.120.260">
    <property type="entry name" value="Galactose-binding domain-like"/>
    <property type="match status" value="2"/>
</dbReference>
<dbReference type="InterPro" id="IPR008979">
    <property type="entry name" value="Galactose-bd-like_sf"/>
</dbReference>
<proteinExistence type="predicted"/>
<dbReference type="EMBL" id="CDPU01000061">
    <property type="protein sequence ID" value="CEO56119.1"/>
    <property type="molecule type" value="Genomic_DNA"/>
</dbReference>
<organism evidence="4">
    <name type="scientific">Bionectria ochroleuca</name>
    <name type="common">Gliocladium roseum</name>
    <dbReference type="NCBI Taxonomy" id="29856"/>
    <lineage>
        <taxon>Eukaryota</taxon>
        <taxon>Fungi</taxon>
        <taxon>Dikarya</taxon>
        <taxon>Ascomycota</taxon>
        <taxon>Pezizomycotina</taxon>
        <taxon>Sordariomycetes</taxon>
        <taxon>Hypocreomycetidae</taxon>
        <taxon>Hypocreales</taxon>
        <taxon>Bionectriaceae</taxon>
        <taxon>Clonostachys</taxon>
    </lineage>
</organism>
<dbReference type="Pfam" id="PF13364">
    <property type="entry name" value="BetaGal_ABD2"/>
    <property type="match status" value="2"/>
</dbReference>
<evidence type="ECO:0000313" key="4">
    <source>
        <dbReference type="EMBL" id="CEO56119.1"/>
    </source>
</evidence>
<feature type="domain" description="Beta-galactosidase jelly roll" evidence="3">
    <location>
        <begin position="231"/>
        <end position="332"/>
    </location>
</feature>
<sequence length="389" mass="43538">MKRELIVNGKKLAFEKTEAGTLVVKKIEKLPDSRPELADFKSLDWYGIDTLREVSQYYNISGWTAADLEHAYTRHRVIQKTPTSLFASDYGFHTSVMVFIGKFTATGVEESLAILTQGGSAFAHSIWVDGTHLGAFVGSASSRSQYTSYKFKSKMAEESSHTITVVIDNMGLESNWVARNTMKEPRGILDWELKSSDGVIKNNITWVLTGNLGGEDYLDKTRGPLNEGGFFAERHGYHLPSPPINRLARQYPFDGLDGPGAVFYTTKFVLDLPANHDNPLRFDDPDDVPAYRAFIFVNGWQFGHYQLGPHSRFIIPDGIINHQGKNWLSHVFLALGKSVTPNVKFKSSIPVLSGISPIQLVESPVWEPRDGDFQGPRSSMLSPLYHYMT</sequence>